<feature type="transmembrane region" description="Helical" evidence="2">
    <location>
        <begin position="95"/>
        <end position="115"/>
    </location>
</feature>
<feature type="compositionally biased region" description="Basic and acidic residues" evidence="1">
    <location>
        <begin position="321"/>
        <end position="337"/>
    </location>
</feature>
<evidence type="ECO:0000313" key="3">
    <source>
        <dbReference type="EMBL" id="KAK7517750.1"/>
    </source>
</evidence>
<feature type="transmembrane region" description="Helical" evidence="2">
    <location>
        <begin position="127"/>
        <end position="147"/>
    </location>
</feature>
<feature type="region of interest" description="Disordered" evidence="1">
    <location>
        <begin position="225"/>
        <end position="264"/>
    </location>
</feature>
<organism evidence="3 4">
    <name type="scientific">Phyllosticta citriasiana</name>
    <dbReference type="NCBI Taxonomy" id="595635"/>
    <lineage>
        <taxon>Eukaryota</taxon>
        <taxon>Fungi</taxon>
        <taxon>Dikarya</taxon>
        <taxon>Ascomycota</taxon>
        <taxon>Pezizomycotina</taxon>
        <taxon>Dothideomycetes</taxon>
        <taxon>Dothideomycetes incertae sedis</taxon>
        <taxon>Botryosphaeriales</taxon>
        <taxon>Phyllostictaceae</taxon>
        <taxon>Phyllosticta</taxon>
    </lineage>
</organism>
<evidence type="ECO:0000313" key="4">
    <source>
        <dbReference type="Proteomes" id="UP001363622"/>
    </source>
</evidence>
<evidence type="ECO:0000256" key="2">
    <source>
        <dbReference type="SAM" id="Phobius"/>
    </source>
</evidence>
<protein>
    <submittedName>
        <fullName evidence="3">Uncharacterized protein</fullName>
    </submittedName>
</protein>
<name>A0ABR1KN41_9PEZI</name>
<feature type="transmembrane region" description="Helical" evidence="2">
    <location>
        <begin position="63"/>
        <end position="83"/>
    </location>
</feature>
<sequence>MPSRPRHEYMTVSDLNAEREAVPWYWRVTALLATWMIFGGYVIMTPLFHDNPNDMIAIDPKILTIFVIALFIVGYSLTGIVCVAVKSWEFQTESVFLPTITSSALGLLTALYNFLVYQHTQWNAATIIAIVLSAGMSIIYTVFFFLTTRRISKLRAKLTAERASTDAILQPETTPYDAWIANMFPSVRRLPPDYVPPAEQEPYRPYYRTEEEVVNEQFAKLLKQREQESRLSPAASTSTFRIDLPQNDESDNEASPDARRTGTLRGMLRPQIPARSHGQPPHGHTLHEYYAVGASSVPGQLQDWNRGRSSARTETGAPRTKSREERRTEIELGRMSS</sequence>
<feature type="region of interest" description="Disordered" evidence="1">
    <location>
        <begin position="300"/>
        <end position="337"/>
    </location>
</feature>
<feature type="compositionally biased region" description="Polar residues" evidence="1">
    <location>
        <begin position="300"/>
        <end position="313"/>
    </location>
</feature>
<keyword evidence="2" id="KW-0812">Transmembrane</keyword>
<accession>A0ABR1KN41</accession>
<dbReference type="Proteomes" id="UP001363622">
    <property type="component" value="Unassembled WGS sequence"/>
</dbReference>
<proteinExistence type="predicted"/>
<dbReference type="EMBL" id="JBBPHU010000005">
    <property type="protein sequence ID" value="KAK7517750.1"/>
    <property type="molecule type" value="Genomic_DNA"/>
</dbReference>
<keyword evidence="2" id="KW-1133">Transmembrane helix</keyword>
<evidence type="ECO:0000256" key="1">
    <source>
        <dbReference type="SAM" id="MobiDB-lite"/>
    </source>
</evidence>
<feature type="transmembrane region" description="Helical" evidence="2">
    <location>
        <begin position="24"/>
        <end position="43"/>
    </location>
</feature>
<gene>
    <name evidence="3" type="ORF">IWZ03DRAFT_179811</name>
</gene>
<keyword evidence="4" id="KW-1185">Reference proteome</keyword>
<reference evidence="3 4" key="1">
    <citation type="submission" date="2024-04" db="EMBL/GenBank/DDBJ databases">
        <title>Phyllosticta paracitricarpa is synonymous to the EU quarantine fungus P. citricarpa based on phylogenomic analyses.</title>
        <authorList>
            <consortium name="Lawrence Berkeley National Laboratory"/>
            <person name="Van Ingen-Buijs V.A."/>
            <person name="Van Westerhoven A.C."/>
            <person name="Haridas S."/>
            <person name="Skiadas P."/>
            <person name="Martin F."/>
            <person name="Groenewald J.Z."/>
            <person name="Crous P.W."/>
            <person name="Seidl M.F."/>
        </authorList>
    </citation>
    <scope>NUCLEOTIDE SEQUENCE [LARGE SCALE GENOMIC DNA]</scope>
    <source>
        <strain evidence="3 4">CBS 123371</strain>
    </source>
</reference>
<keyword evidence="2" id="KW-0472">Membrane</keyword>
<comment type="caution">
    <text evidence="3">The sequence shown here is derived from an EMBL/GenBank/DDBJ whole genome shotgun (WGS) entry which is preliminary data.</text>
</comment>